<name>A0A0F7SAA5_9BASI</name>
<sequence>MVVPVETAHSSSSTAQPSTAFHVAGTTGTSTRNRINASLGKQHFVLNTDASSSTTASNASKALFDAVPRNAEFESLKPILARLPLELNDDQDQDDADDDDQDGLDYTSKKDVLYTRSRLPFLDSTSFHLWKALHHFRPLTADYASGYLDIAQPPPHPLPSPTSSTLTSCPAISSASARALAQLRTSFNWSSLPPLPASPETRSWYGVLFLSVRQPGSESTSFYEADRLAHEEATRSGGLIMYWYGAPHPITGANLATCVWTSRTAAIAASQLPLHHKAARYAAPSYQRYDLIRYKLVKYPNDARLRIEAWTQQDDKAERADLQ</sequence>
<reference evidence="3" key="1">
    <citation type="submission" date="2014-06" db="EMBL/GenBank/DDBJ databases">
        <authorList>
            <person name="Berkman J.Paul."/>
        </authorList>
    </citation>
    <scope>NUCLEOTIDE SEQUENCE [LARGE SCALE GENOMIC DNA]</scope>
</reference>
<dbReference type="STRING" id="49012.A0A0F7SAA5"/>
<dbReference type="EMBL" id="CCFA01004340">
    <property type="protein sequence ID" value="CDW99216.1"/>
    <property type="molecule type" value="Genomic_DNA"/>
</dbReference>
<evidence type="ECO:0000313" key="2">
    <source>
        <dbReference type="EMBL" id="CDR88905.1"/>
    </source>
</evidence>
<evidence type="ECO:0000313" key="3">
    <source>
        <dbReference type="EMBL" id="CDW99216.1"/>
    </source>
</evidence>
<evidence type="ECO:0000256" key="1">
    <source>
        <dbReference type="SAM" id="MobiDB-lite"/>
    </source>
</evidence>
<dbReference type="Proteomes" id="UP000242770">
    <property type="component" value="Unassembled WGS sequence"/>
</dbReference>
<feature type="region of interest" description="Disordered" evidence="1">
    <location>
        <begin position="1"/>
        <end position="27"/>
    </location>
</feature>
<dbReference type="PANTHER" id="PTHR36986:SF1">
    <property type="entry name" value="UPF0643 PROTEIN PB2B2.08"/>
    <property type="match status" value="1"/>
</dbReference>
<feature type="compositionally biased region" description="Polar residues" evidence="1">
    <location>
        <begin position="8"/>
        <end position="19"/>
    </location>
</feature>
<evidence type="ECO:0000313" key="4">
    <source>
        <dbReference type="Proteomes" id="UP000242770"/>
    </source>
</evidence>
<dbReference type="AlphaFoldDB" id="A0A0F7SAA5"/>
<dbReference type="EMBL" id="LK056689">
    <property type="protein sequence ID" value="CDR88905.1"/>
    <property type="molecule type" value="Genomic_DNA"/>
</dbReference>
<keyword evidence="4" id="KW-1185">Reference proteome</keyword>
<gene>
    <name evidence="3" type="primary">SSCI72210.1</name>
    <name evidence="2" type="ORF">SPSC_05737</name>
</gene>
<dbReference type="PANTHER" id="PTHR36986">
    <property type="entry name" value="UPF0643 PROTEIN PB2B2.08"/>
    <property type="match status" value="1"/>
</dbReference>
<reference evidence="2" key="2">
    <citation type="submission" date="2014-06" db="EMBL/GenBank/DDBJ databases">
        <authorList>
            <person name="Ju J."/>
            <person name="Zhang J."/>
        </authorList>
    </citation>
    <scope>NUCLEOTIDE SEQUENCE</scope>
    <source>
        <strain evidence="2">SscI8</strain>
    </source>
</reference>
<accession>A0A0F7SAA5</accession>
<reference evidence="4" key="3">
    <citation type="submission" date="2014-06" db="EMBL/GenBank/DDBJ databases">
        <authorList>
            <person name="Berkman P.J."/>
        </authorList>
    </citation>
    <scope>NUCLEOTIDE SEQUENCE [LARGE SCALE GENOMIC DNA]</scope>
</reference>
<organism evidence="3 4">
    <name type="scientific">Sporisorium scitamineum</name>
    <dbReference type="NCBI Taxonomy" id="49012"/>
    <lineage>
        <taxon>Eukaryota</taxon>
        <taxon>Fungi</taxon>
        <taxon>Dikarya</taxon>
        <taxon>Basidiomycota</taxon>
        <taxon>Ustilaginomycotina</taxon>
        <taxon>Ustilaginomycetes</taxon>
        <taxon>Ustilaginales</taxon>
        <taxon>Ustilaginaceae</taxon>
        <taxon>Sporisorium</taxon>
    </lineage>
</organism>
<dbReference type="OrthoDB" id="2140489at2759"/>
<protein>
    <submittedName>
        <fullName evidence="3">Uncharacterized protein</fullName>
    </submittedName>
</protein>
<proteinExistence type="predicted"/>